<dbReference type="Pfam" id="PF20142">
    <property type="entry name" value="Scaffold"/>
    <property type="match status" value="1"/>
</dbReference>
<dbReference type="CDD" id="cd16913">
    <property type="entry name" value="YkuD_like"/>
    <property type="match status" value="1"/>
</dbReference>
<proteinExistence type="inferred from homology"/>
<reference evidence="10" key="1">
    <citation type="journal article" date="2019" name="Int. J. Syst. Evol. Microbiol.">
        <title>The Global Catalogue of Microorganisms (GCM) 10K type strain sequencing project: providing services to taxonomists for standard genome sequencing and annotation.</title>
        <authorList>
            <consortium name="The Broad Institute Genomics Platform"/>
            <consortium name="The Broad Institute Genome Sequencing Center for Infectious Disease"/>
            <person name="Wu L."/>
            <person name="Ma J."/>
        </authorList>
    </citation>
    <scope>NUCLEOTIDE SEQUENCE [LARGE SCALE GENOMIC DNA]</scope>
    <source>
        <strain evidence="10">JCM 17304</strain>
    </source>
</reference>
<keyword evidence="4 7" id="KW-0133">Cell shape</keyword>
<evidence type="ECO:0000256" key="3">
    <source>
        <dbReference type="ARBA" id="ARBA00022679"/>
    </source>
</evidence>
<evidence type="ECO:0000313" key="10">
    <source>
        <dbReference type="Proteomes" id="UP001500392"/>
    </source>
</evidence>
<evidence type="ECO:0000256" key="2">
    <source>
        <dbReference type="ARBA" id="ARBA00005992"/>
    </source>
</evidence>
<keyword evidence="3" id="KW-0808">Transferase</keyword>
<name>A0ABP7WEB1_9GAMM</name>
<evidence type="ECO:0000256" key="5">
    <source>
        <dbReference type="ARBA" id="ARBA00022984"/>
    </source>
</evidence>
<evidence type="ECO:0000256" key="4">
    <source>
        <dbReference type="ARBA" id="ARBA00022960"/>
    </source>
</evidence>
<dbReference type="InterPro" id="IPR036366">
    <property type="entry name" value="PGBDSf"/>
</dbReference>
<feature type="domain" description="L,D-TPase catalytic" evidence="8">
    <location>
        <begin position="329"/>
        <end position="508"/>
    </location>
</feature>
<dbReference type="InterPro" id="IPR002477">
    <property type="entry name" value="Peptidoglycan-bd-like"/>
</dbReference>
<evidence type="ECO:0000256" key="1">
    <source>
        <dbReference type="ARBA" id="ARBA00004752"/>
    </source>
</evidence>
<dbReference type="Proteomes" id="UP001500392">
    <property type="component" value="Unassembled WGS sequence"/>
</dbReference>
<dbReference type="InterPro" id="IPR052905">
    <property type="entry name" value="LD-transpeptidase_YkuD-like"/>
</dbReference>
<dbReference type="SUPFAM" id="SSF47090">
    <property type="entry name" value="PGBD-like"/>
    <property type="match status" value="1"/>
</dbReference>
<dbReference type="Gene3D" id="2.40.440.10">
    <property type="entry name" value="L,D-transpeptidase catalytic domain-like"/>
    <property type="match status" value="1"/>
</dbReference>
<accession>A0ABP7WEB1</accession>
<dbReference type="EMBL" id="BAABDM010000001">
    <property type="protein sequence ID" value="GAA4086494.1"/>
    <property type="molecule type" value="Genomic_DNA"/>
</dbReference>
<dbReference type="InterPro" id="IPR038063">
    <property type="entry name" value="Transpep_catalytic_dom"/>
</dbReference>
<dbReference type="Pfam" id="PF03734">
    <property type="entry name" value="YkuD"/>
    <property type="match status" value="1"/>
</dbReference>
<gene>
    <name evidence="9" type="ORF">GCM10022414_06610</name>
</gene>
<dbReference type="PANTHER" id="PTHR41533">
    <property type="entry name" value="L,D-TRANSPEPTIDASE HI_1667-RELATED"/>
    <property type="match status" value="1"/>
</dbReference>
<dbReference type="InterPro" id="IPR005490">
    <property type="entry name" value="LD_TPept_cat_dom"/>
</dbReference>
<feature type="active site" description="Nucleophile" evidence="7">
    <location>
        <position position="481"/>
    </location>
</feature>
<feature type="active site" description="Proton donor/acceptor" evidence="7">
    <location>
        <position position="462"/>
    </location>
</feature>
<keyword evidence="5 7" id="KW-0573">Peptidoglycan synthesis</keyword>
<comment type="pathway">
    <text evidence="1 7">Cell wall biogenesis; peptidoglycan biosynthesis.</text>
</comment>
<protein>
    <submittedName>
        <fullName evidence="9">L,D-transpeptidase family protein</fullName>
    </submittedName>
</protein>
<dbReference type="Gene3D" id="1.10.101.10">
    <property type="entry name" value="PGBD-like superfamily/PGBD"/>
    <property type="match status" value="1"/>
</dbReference>
<dbReference type="InterPro" id="IPR036365">
    <property type="entry name" value="PGBD-like_sf"/>
</dbReference>
<dbReference type="PANTHER" id="PTHR41533:SF2">
    <property type="entry name" value="BLR7131 PROTEIN"/>
    <property type="match status" value="1"/>
</dbReference>
<comment type="caution">
    <text evidence="9">The sequence shown here is derived from an EMBL/GenBank/DDBJ whole genome shotgun (WGS) entry which is preliminary data.</text>
</comment>
<dbReference type="PROSITE" id="PS52029">
    <property type="entry name" value="LD_TPASE"/>
    <property type="match status" value="1"/>
</dbReference>
<organism evidence="9 10">
    <name type="scientific">Zhongshania borealis</name>
    <dbReference type="NCBI Taxonomy" id="889488"/>
    <lineage>
        <taxon>Bacteria</taxon>
        <taxon>Pseudomonadati</taxon>
        <taxon>Pseudomonadota</taxon>
        <taxon>Gammaproteobacteria</taxon>
        <taxon>Cellvibrionales</taxon>
        <taxon>Spongiibacteraceae</taxon>
        <taxon>Zhongshania</taxon>
    </lineage>
</organism>
<keyword evidence="10" id="KW-1185">Reference proteome</keyword>
<sequence>MQNLKKIQIETETDLTHTRDTPHLMKLLQVFILIFSVLPLNTAHANDQLRQGIESWTGGYPAVVKSELILNKEILSNFYTQRNFKSAWFNREVLSSGGRALLKTINDIEREGLLPDDYHSRQILPLLTADLAAVDIASFDLLLSDAFLSLASHLQSGKVDPLTLSTEWEANRRHSDLQLLLQRVVDGSDVATALDSLRPKQSRYYRLKIALAKVEGLSNAPWQQKLAETPAIKLKAIDSRVTIIADRLRVWGDLPAFTLNNTLADSPDVYTDVVAQAVVVFQRRHGLDADGVIGRETIKALNISPKERAKQIVVNMERWRWLAQDLGDKHLLVNIAAFELKIIDNNETVLVKPVVVGRNYRKTPVFSNKIRYLVLNPTWTVPFKLAVEDKLAEIQKDPGYLNRLGMRVYRGDSTSPIDPFSIHWNEITKRNFPFRLVQGPGPQNALGQVKFMFPNPHDVYLHDTPSRELFKKAERAFSSGCIRVSDPLELAEYLLRDQGWDNSKIAAVIAKGETTTVSLKTPLPIHIEYWTGWVDREGILNFRNDIYERDQPLWQALNKPLSRVEL</sequence>
<dbReference type="InterPro" id="IPR045380">
    <property type="entry name" value="LD_TPept_scaffold_dom"/>
</dbReference>
<comment type="similarity">
    <text evidence="2">Belongs to the YkuD family.</text>
</comment>
<evidence type="ECO:0000256" key="7">
    <source>
        <dbReference type="PROSITE-ProRule" id="PRU01373"/>
    </source>
</evidence>
<dbReference type="Pfam" id="PF01471">
    <property type="entry name" value="PG_binding_1"/>
    <property type="match status" value="1"/>
</dbReference>
<evidence type="ECO:0000259" key="8">
    <source>
        <dbReference type="PROSITE" id="PS52029"/>
    </source>
</evidence>
<evidence type="ECO:0000313" key="9">
    <source>
        <dbReference type="EMBL" id="GAA4086494.1"/>
    </source>
</evidence>
<dbReference type="SUPFAM" id="SSF141523">
    <property type="entry name" value="L,D-transpeptidase catalytic domain-like"/>
    <property type="match status" value="1"/>
</dbReference>
<evidence type="ECO:0000256" key="6">
    <source>
        <dbReference type="ARBA" id="ARBA00023316"/>
    </source>
</evidence>
<keyword evidence="6 7" id="KW-0961">Cell wall biogenesis/degradation</keyword>